<organism evidence="2 3">
    <name type="scientific">Armillaria borealis</name>
    <dbReference type="NCBI Taxonomy" id="47425"/>
    <lineage>
        <taxon>Eukaryota</taxon>
        <taxon>Fungi</taxon>
        <taxon>Dikarya</taxon>
        <taxon>Basidiomycota</taxon>
        <taxon>Agaricomycotina</taxon>
        <taxon>Agaricomycetes</taxon>
        <taxon>Agaricomycetidae</taxon>
        <taxon>Agaricales</taxon>
        <taxon>Marasmiineae</taxon>
        <taxon>Physalacriaceae</taxon>
        <taxon>Armillaria</taxon>
    </lineage>
</organism>
<evidence type="ECO:0000313" key="2">
    <source>
        <dbReference type="EMBL" id="KAK0444724.1"/>
    </source>
</evidence>
<dbReference type="Proteomes" id="UP001175226">
    <property type="component" value="Unassembled WGS sequence"/>
</dbReference>
<proteinExistence type="predicted"/>
<name>A0AA39MST1_9AGAR</name>
<gene>
    <name evidence="2" type="ORF">EV421DRAFT_366398</name>
</gene>
<keyword evidence="1" id="KW-1133">Transmembrane helix</keyword>
<evidence type="ECO:0000313" key="3">
    <source>
        <dbReference type="Proteomes" id="UP001175226"/>
    </source>
</evidence>
<dbReference type="AlphaFoldDB" id="A0AA39MST1"/>
<protein>
    <submittedName>
        <fullName evidence="2">Uncharacterized protein</fullName>
    </submittedName>
</protein>
<keyword evidence="1" id="KW-0812">Transmembrane</keyword>
<reference evidence="2" key="1">
    <citation type="submission" date="2023-06" db="EMBL/GenBank/DDBJ databases">
        <authorList>
            <consortium name="Lawrence Berkeley National Laboratory"/>
            <person name="Ahrendt S."/>
            <person name="Sahu N."/>
            <person name="Indic B."/>
            <person name="Wong-Bajracharya J."/>
            <person name="Merenyi Z."/>
            <person name="Ke H.-M."/>
            <person name="Monk M."/>
            <person name="Kocsube S."/>
            <person name="Drula E."/>
            <person name="Lipzen A."/>
            <person name="Balint B."/>
            <person name="Henrissat B."/>
            <person name="Andreopoulos B."/>
            <person name="Martin F.M."/>
            <person name="Harder C.B."/>
            <person name="Rigling D."/>
            <person name="Ford K.L."/>
            <person name="Foster G.D."/>
            <person name="Pangilinan J."/>
            <person name="Papanicolaou A."/>
            <person name="Barry K."/>
            <person name="LaButti K."/>
            <person name="Viragh M."/>
            <person name="Koriabine M."/>
            <person name="Yan M."/>
            <person name="Riley R."/>
            <person name="Champramary S."/>
            <person name="Plett K.L."/>
            <person name="Tsai I.J."/>
            <person name="Slot J."/>
            <person name="Sipos G."/>
            <person name="Plett J."/>
            <person name="Nagy L.G."/>
            <person name="Grigoriev I.V."/>
        </authorList>
    </citation>
    <scope>NUCLEOTIDE SEQUENCE</scope>
    <source>
        <strain evidence="2">FPL87.14</strain>
    </source>
</reference>
<evidence type="ECO:0000256" key="1">
    <source>
        <dbReference type="SAM" id="Phobius"/>
    </source>
</evidence>
<keyword evidence="3" id="KW-1185">Reference proteome</keyword>
<sequence length="113" mass="13177">MAKNMRVTEGFARLVLCVGTLGSVATGRLVWKPWKSMWRIRLLRVSAIHVSGRRTNICATFHVRIETRDLLRKVNAKFSHYSGPFSSCTSENRRRPIQRINTIFFNINMVRRQ</sequence>
<keyword evidence="1" id="KW-0472">Membrane</keyword>
<dbReference type="EMBL" id="JAUEPT010000018">
    <property type="protein sequence ID" value="KAK0444724.1"/>
    <property type="molecule type" value="Genomic_DNA"/>
</dbReference>
<accession>A0AA39MST1</accession>
<comment type="caution">
    <text evidence="2">The sequence shown here is derived from an EMBL/GenBank/DDBJ whole genome shotgun (WGS) entry which is preliminary data.</text>
</comment>
<feature type="transmembrane region" description="Helical" evidence="1">
    <location>
        <begin position="12"/>
        <end position="31"/>
    </location>
</feature>